<name>A0A9P6KX21_9PLEO</name>
<accession>A0A9P6KX21</accession>
<evidence type="ECO:0000313" key="1">
    <source>
        <dbReference type="EMBL" id="KAF9741716.1"/>
    </source>
</evidence>
<reference evidence="1" key="1">
    <citation type="journal article" date="2020" name="Mol. Plant Microbe Interact.">
        <title>Genome Sequence of the Biocontrol Agent Coniothyrium minitans strain Conio (IMI 134523).</title>
        <authorList>
            <person name="Patel D."/>
            <person name="Shittu T.A."/>
            <person name="Baroncelli R."/>
            <person name="Muthumeenakshi S."/>
            <person name="Osborne T.H."/>
            <person name="Janganan T.K."/>
            <person name="Sreenivasaprasad S."/>
        </authorList>
    </citation>
    <scope>NUCLEOTIDE SEQUENCE</scope>
    <source>
        <strain evidence="1">Conio</strain>
    </source>
</reference>
<dbReference type="EMBL" id="WJXW01000001">
    <property type="protein sequence ID" value="KAF9741716.1"/>
    <property type="molecule type" value="Genomic_DNA"/>
</dbReference>
<keyword evidence="2" id="KW-1185">Reference proteome</keyword>
<dbReference type="Proteomes" id="UP000756921">
    <property type="component" value="Unassembled WGS sequence"/>
</dbReference>
<organism evidence="1 2">
    <name type="scientific">Paraphaeosphaeria minitans</name>
    <dbReference type="NCBI Taxonomy" id="565426"/>
    <lineage>
        <taxon>Eukaryota</taxon>
        <taxon>Fungi</taxon>
        <taxon>Dikarya</taxon>
        <taxon>Ascomycota</taxon>
        <taxon>Pezizomycotina</taxon>
        <taxon>Dothideomycetes</taxon>
        <taxon>Pleosporomycetidae</taxon>
        <taxon>Pleosporales</taxon>
        <taxon>Massarineae</taxon>
        <taxon>Didymosphaeriaceae</taxon>
        <taxon>Paraphaeosphaeria</taxon>
    </lineage>
</organism>
<gene>
    <name evidence="1" type="ORF">PMIN01_01255</name>
</gene>
<sequence>MLLEGSPDLRVLEPPKAIHDIPILRIALTLFIIFDEAIAKHFSALHDLLVPLQHFHQAWRARVGKSHHFRAGIRDHVDTSMLVVPASAVAQEYGGRPLDRCAVCAED</sequence>
<comment type="caution">
    <text evidence="1">The sequence shown here is derived from an EMBL/GenBank/DDBJ whole genome shotgun (WGS) entry which is preliminary data.</text>
</comment>
<dbReference type="AlphaFoldDB" id="A0A9P6KX21"/>
<evidence type="ECO:0000313" key="2">
    <source>
        <dbReference type="Proteomes" id="UP000756921"/>
    </source>
</evidence>
<protein>
    <submittedName>
        <fullName evidence="1">Uncharacterized protein</fullName>
    </submittedName>
</protein>
<proteinExistence type="predicted"/>